<dbReference type="Gene3D" id="3.40.50.12780">
    <property type="entry name" value="N-terminal domain of ligase-like"/>
    <property type="match status" value="1"/>
</dbReference>
<dbReference type="Pfam" id="PF13193">
    <property type="entry name" value="AMP-binding_C"/>
    <property type="match status" value="1"/>
</dbReference>
<feature type="domain" description="SIS" evidence="1">
    <location>
        <begin position="79"/>
        <end position="214"/>
    </location>
</feature>
<dbReference type="InterPro" id="IPR001347">
    <property type="entry name" value="SIS_dom"/>
</dbReference>
<dbReference type="GO" id="GO:0097367">
    <property type="term" value="F:carbohydrate derivative binding"/>
    <property type="evidence" value="ECO:0007669"/>
    <property type="project" value="InterPro"/>
</dbReference>
<sequence length="480" mass="51109">MNVNFADILRDTAQRHGERLALVDGDRRLTWSELDQAVDRTARGLAAAGLVPGYRVLLLVANSIEFVTSYLGVLRAGLVAVPLNTGLTKPELATVAAHSGARLAIADAVLADRIEGLRAVAPDELHGDVPLPPPIDPESLAVLLYTSGTSGDPRAAMLTHRALAANVRNLTELGEDRMGPDDVVLGVLPMFHAFGLNAVLGWAVATGAALIVERRFDPEQTLELIRRYGVTRLPLAPPALHALLSRPDLRAALKTVKVVLTGASTLDRGLADRFEQATGLYVHQGYGLTEASPGVTTTLGEAAPKPGSVGRPLPNVELRIADERGEDVEGDDPGEILIRGGNLFSGYWPDGADGPDADGWYRTGDVGFLDADGDLFLVDRLRELIIVSGFNVFPSEVEDVLVAAPGVREAAVIGVPSEETGEAVKAFVVPLPDASVDVREVRAYAEGRLARFKSPVDIEVVDHLPHSVTGKVAKGRLRER</sequence>
<proteinExistence type="predicted"/>
<evidence type="ECO:0000259" key="1">
    <source>
        <dbReference type="PROSITE" id="PS51464"/>
    </source>
</evidence>
<gene>
    <name evidence="2" type="ORF">FB475_2369</name>
</gene>
<dbReference type="InterPro" id="IPR025110">
    <property type="entry name" value="AMP-bd_C"/>
</dbReference>
<dbReference type="PROSITE" id="PS00455">
    <property type="entry name" value="AMP_BINDING"/>
    <property type="match status" value="1"/>
</dbReference>
<reference evidence="2 3" key="1">
    <citation type="submission" date="2019-06" db="EMBL/GenBank/DDBJ databases">
        <title>Sequencing the genomes of 1000 actinobacteria strains.</title>
        <authorList>
            <person name="Klenk H.-P."/>
        </authorList>
    </citation>
    <scope>NUCLEOTIDE SEQUENCE [LARGE SCALE GENOMIC DNA]</scope>
    <source>
        <strain evidence="2 3">DSM 17305</strain>
    </source>
</reference>
<dbReference type="PANTHER" id="PTHR24096:SF267">
    <property type="entry name" value="MALONATE--COA LIGASE ACSF3, MITOCHONDRIAL"/>
    <property type="match status" value="1"/>
</dbReference>
<dbReference type="PROSITE" id="PS51464">
    <property type="entry name" value="SIS"/>
    <property type="match status" value="1"/>
</dbReference>
<dbReference type="OrthoDB" id="9803968at2"/>
<dbReference type="Pfam" id="PF00501">
    <property type="entry name" value="AMP-binding"/>
    <property type="match status" value="1"/>
</dbReference>
<keyword evidence="3" id="KW-1185">Reference proteome</keyword>
<dbReference type="Proteomes" id="UP000316298">
    <property type="component" value="Unassembled WGS sequence"/>
</dbReference>
<comment type="caution">
    <text evidence="2">The sequence shown here is derived from an EMBL/GenBank/DDBJ whole genome shotgun (WGS) entry which is preliminary data.</text>
</comment>
<dbReference type="InterPro" id="IPR000873">
    <property type="entry name" value="AMP-dep_synth/lig_dom"/>
</dbReference>
<dbReference type="InterPro" id="IPR042099">
    <property type="entry name" value="ANL_N_sf"/>
</dbReference>
<dbReference type="Gene3D" id="3.30.300.30">
    <property type="match status" value="1"/>
</dbReference>
<name>A0A542ESL6_9ACTN</name>
<dbReference type="RefSeq" id="WP_141855273.1">
    <property type="nucleotide sequence ID" value="NZ_BAAAKA010000016.1"/>
</dbReference>
<accession>A0A542ESL6</accession>
<organism evidence="2 3">
    <name type="scientific">Kribbella jejuensis</name>
    <dbReference type="NCBI Taxonomy" id="236068"/>
    <lineage>
        <taxon>Bacteria</taxon>
        <taxon>Bacillati</taxon>
        <taxon>Actinomycetota</taxon>
        <taxon>Actinomycetes</taxon>
        <taxon>Propionibacteriales</taxon>
        <taxon>Kribbellaceae</taxon>
        <taxon>Kribbella</taxon>
    </lineage>
</organism>
<dbReference type="GO" id="GO:1901135">
    <property type="term" value="P:carbohydrate derivative metabolic process"/>
    <property type="evidence" value="ECO:0007669"/>
    <property type="project" value="InterPro"/>
</dbReference>
<dbReference type="InterPro" id="IPR020845">
    <property type="entry name" value="AMP-binding_CS"/>
</dbReference>
<dbReference type="AlphaFoldDB" id="A0A542ESL6"/>
<dbReference type="EMBL" id="VFMM01000001">
    <property type="protein sequence ID" value="TQJ18234.1"/>
    <property type="molecule type" value="Genomic_DNA"/>
</dbReference>
<dbReference type="GO" id="GO:0016405">
    <property type="term" value="F:CoA-ligase activity"/>
    <property type="evidence" value="ECO:0007669"/>
    <property type="project" value="TreeGrafter"/>
</dbReference>
<evidence type="ECO:0000313" key="3">
    <source>
        <dbReference type="Proteomes" id="UP000316298"/>
    </source>
</evidence>
<evidence type="ECO:0000313" key="2">
    <source>
        <dbReference type="EMBL" id="TQJ18234.1"/>
    </source>
</evidence>
<dbReference type="InterPro" id="IPR045851">
    <property type="entry name" value="AMP-bd_C_sf"/>
</dbReference>
<dbReference type="PANTHER" id="PTHR24096">
    <property type="entry name" value="LONG-CHAIN-FATTY-ACID--COA LIGASE"/>
    <property type="match status" value="1"/>
</dbReference>
<protein>
    <submittedName>
        <fullName evidence="2">Long-chain acyl-CoA synthetase</fullName>
    </submittedName>
</protein>
<dbReference type="SUPFAM" id="SSF56801">
    <property type="entry name" value="Acetyl-CoA synthetase-like"/>
    <property type="match status" value="1"/>
</dbReference>